<evidence type="ECO:0000256" key="1">
    <source>
        <dbReference type="ARBA" id="ARBA00001593"/>
    </source>
</evidence>
<feature type="binding site" evidence="16">
    <location>
        <begin position="386"/>
        <end position="388"/>
    </location>
    <ligand>
        <name>ATP</name>
        <dbReference type="ChEBI" id="CHEBI:30616"/>
    </ligand>
</feature>
<dbReference type="InterPro" id="IPR018297">
    <property type="entry name" value="A/G_cyclase_CS"/>
</dbReference>
<feature type="transmembrane region" description="Helical" evidence="19">
    <location>
        <begin position="703"/>
        <end position="724"/>
    </location>
</feature>
<dbReference type="GO" id="GO:0035556">
    <property type="term" value="P:intracellular signal transduction"/>
    <property type="evidence" value="ECO:0007669"/>
    <property type="project" value="InterPro"/>
</dbReference>
<accession>A0A7N8XEU5</accession>
<dbReference type="InterPro" id="IPR023298">
    <property type="entry name" value="ATPase_P-typ_TM_dom_sf"/>
</dbReference>
<feature type="transmembrane region" description="Helical" evidence="19">
    <location>
        <begin position="818"/>
        <end position="837"/>
    </location>
</feature>
<comment type="function">
    <text evidence="15">Catalyzes the formation of the signaling molecule cAMP in response to G-protein signaling.</text>
</comment>
<dbReference type="PANTHER" id="PTHR45627">
    <property type="entry name" value="ADENYLATE CYCLASE TYPE 1"/>
    <property type="match status" value="1"/>
</dbReference>
<feature type="binding site" evidence="16">
    <location>
        <position position="955"/>
    </location>
    <ligand>
        <name>ATP</name>
        <dbReference type="ChEBI" id="CHEBI:30616"/>
    </ligand>
</feature>
<name>A0A7N8XEU5_9TELE</name>
<dbReference type="GO" id="GO:0046872">
    <property type="term" value="F:metal ion binding"/>
    <property type="evidence" value="ECO:0007669"/>
    <property type="project" value="UniProtKB-KW"/>
</dbReference>
<feature type="transmembrane region" description="Helical" evidence="19">
    <location>
        <begin position="170"/>
        <end position="192"/>
    </location>
</feature>
<keyword evidence="7 15" id="KW-0547">Nucleotide-binding</keyword>
<evidence type="ECO:0000256" key="10">
    <source>
        <dbReference type="ARBA" id="ARBA00022989"/>
    </source>
</evidence>
<keyword evidence="6" id="KW-0677">Repeat</keyword>
<dbReference type="GO" id="GO:0007189">
    <property type="term" value="P:adenylate cyclase-activating G protein-coupled receptor signaling pathway"/>
    <property type="evidence" value="ECO:0007669"/>
    <property type="project" value="TreeGrafter"/>
</dbReference>
<dbReference type="EC" id="4.6.1.1" evidence="15"/>
<dbReference type="InterPro" id="IPR032628">
    <property type="entry name" value="AC_N"/>
</dbReference>
<feature type="transmembrane region" description="Helical" evidence="19">
    <location>
        <begin position="657"/>
        <end position="682"/>
    </location>
</feature>
<feature type="binding site" evidence="17">
    <location>
        <position position="344"/>
    </location>
    <ligand>
        <name>Mg(2+)</name>
        <dbReference type="ChEBI" id="CHEBI:18420"/>
        <label>1</label>
        <note>catalytic</note>
    </ligand>
</feature>
<dbReference type="GO" id="GO:0005886">
    <property type="term" value="C:plasma membrane"/>
    <property type="evidence" value="ECO:0007669"/>
    <property type="project" value="InterPro"/>
</dbReference>
<dbReference type="Pfam" id="PF16214">
    <property type="entry name" value="AC_N"/>
    <property type="match status" value="1"/>
</dbReference>
<comment type="subcellular location">
    <subcellularLocation>
        <location evidence="3">Membrane</location>
        <topology evidence="3">Multi-pass membrane protein</topology>
    </subcellularLocation>
</comment>
<dbReference type="Gene3D" id="3.30.70.1230">
    <property type="entry name" value="Nucleotide cyclase"/>
    <property type="match status" value="2"/>
</dbReference>
<dbReference type="PIRSF" id="PIRSF039050">
    <property type="entry name" value="Ade_cyc"/>
    <property type="match status" value="1"/>
</dbReference>
<keyword evidence="10 19" id="KW-1133">Transmembrane helix</keyword>
<comment type="catalytic activity">
    <reaction evidence="1 15">
        <text>ATP = 3',5'-cyclic AMP + diphosphate</text>
        <dbReference type="Rhea" id="RHEA:15389"/>
        <dbReference type="ChEBI" id="CHEBI:30616"/>
        <dbReference type="ChEBI" id="CHEBI:33019"/>
        <dbReference type="ChEBI" id="CHEBI:58165"/>
        <dbReference type="EC" id="4.6.1.1"/>
    </reaction>
</comment>
<dbReference type="AlphaFoldDB" id="A0A7N8XEU5"/>
<dbReference type="SUPFAM" id="SSF55073">
    <property type="entry name" value="Nucleotide cyclase"/>
    <property type="match status" value="2"/>
</dbReference>
<evidence type="ECO:0000256" key="12">
    <source>
        <dbReference type="ARBA" id="ARBA00023136"/>
    </source>
</evidence>
<protein>
    <recommendedName>
        <fullName evidence="15">Adenylate cyclase type 6</fullName>
        <ecNumber evidence="15">4.6.1.1</ecNumber>
    </recommendedName>
</protein>
<dbReference type="Ensembl" id="ENSMAMT00000041895.1">
    <property type="protein sequence ID" value="ENSMAMP00000048084.1"/>
    <property type="gene ID" value="ENSMAMG00000024147.2"/>
</dbReference>
<sequence>MSWFSGFLVARVDDRKTAWGERNGKKSKRKGGSSLCNPRYMSCLRDPDAMEPSSGAPLHQHHRGGVAGAMGVVTAADCWLRVVRVFQSKKFQSRKLERLYQRYFFRLNQSSLTMLMGVLVIVCGIMLTFHCVHAAPHVAYLSALSVAMALFMALMVVCNRNGFHQDYMWMVSYLVIGVLVSVQVFGVLMVAPRSASEGIWWSVFFIYIIYTLLPVRMRAAVLSGAVLSIIHVVTTWQINQEDKFLWKQVSANVLIFLCTNIIGICTHYPAEVSQRQAFQETRGYIQARLHLQRENQQQERLLLSVLPRHVAMEMKADINAKKEDMMFHKIYIQKHDNVSILFADIEGFTSLASQCTAQELVMTLNELFARFDKLASENHCLRIKILGDCYYCVSGLPEPRADHAHCCVEMGVDMIEAISLVREVTGVNVNMRVGIHSGRVHCGVLGLRKWQFDVWSNDVTLANHMEAGGKAGRIHITKATLQYLNGDYEVEPGFGGERNAYLKENSIETFLVLGCSQKRKEEKAMMAKMQRTRANSNEGLMPRWVPDRTFSRTKDSKVFRQMGIDETSSKDNRGVQEAMNPEDEVDEFLGRAIDARSIDQLRKDHVKKFLLTFQTSSLEKKYSKKVDDRFGGYVACTLLVFCFISFIQIVIFPHTPVMLGIYISIFIILANILFICAIYSCIKLFPAAMQTVSKKIVQSRTNSTLVGVFSIILVFISAFVNMFACDTTSLVACIVEKLNTSAALVTPCLIRSLNVSLEGGLEICPSKGPSCPFPEYFSYSVLLTLLACSVFLQISMLYPGCLKEFMLFGPFVVTKVSLRVMTPVILTVFVLALYLHAQQVESTARLDFLWKLQATEEKEEMEELQAYNRRLLHNILPKDVAAHFLARERRNDELYYQSCECVAVMFASISNFSEFYVELEANNEGVECLRLLNEIIADFDEIISEEKYRQLEKIKTIGSTYMAASGLNDSTYDKEGRSHITALADYAMRLREQMKYINEHSFNNFQMKIGLNIGPVVAGVIGARKPQYDIWGNTVNVASRMDSTGVPDCIQVTTDLYQVLASKGYVLECRGVVKVKGKGEMTTYFLNDGPPNS</sequence>
<feature type="binding site" evidence="16">
    <location>
        <begin position="1029"/>
        <end position="1031"/>
    </location>
    <ligand>
        <name>ATP</name>
        <dbReference type="ChEBI" id="CHEBI:30616"/>
    </ligand>
</feature>
<keyword evidence="11 15" id="KW-0115">cAMP biosynthesis</keyword>
<feature type="transmembrane region" description="Helical" evidence="19">
    <location>
        <begin position="220"/>
        <end position="238"/>
    </location>
</feature>
<dbReference type="Pfam" id="PF06327">
    <property type="entry name" value="Adcy_cons_dom"/>
    <property type="match status" value="1"/>
</dbReference>
<feature type="transmembrane region" description="Helical" evidence="19">
    <location>
        <begin position="139"/>
        <end position="158"/>
    </location>
</feature>
<evidence type="ECO:0000256" key="4">
    <source>
        <dbReference type="ARBA" id="ARBA00022692"/>
    </source>
</evidence>
<keyword evidence="17" id="KW-0464">Manganese</keyword>
<feature type="transmembrane region" description="Helical" evidence="19">
    <location>
        <begin position="64"/>
        <end position="82"/>
    </location>
</feature>
<dbReference type="SUPFAM" id="SSF81665">
    <property type="entry name" value="Calcium ATPase, transmembrane domain M"/>
    <property type="match status" value="1"/>
</dbReference>
<dbReference type="PROSITE" id="PS00452">
    <property type="entry name" value="GUANYLATE_CYCLASE_1"/>
    <property type="match status" value="2"/>
</dbReference>
<evidence type="ECO:0000259" key="20">
    <source>
        <dbReference type="PROSITE" id="PS50125"/>
    </source>
</evidence>
<feature type="binding site" evidence="16">
    <location>
        <begin position="344"/>
        <end position="349"/>
    </location>
    <ligand>
        <name>ATP</name>
        <dbReference type="ChEBI" id="CHEBI:30616"/>
    </ligand>
</feature>
<evidence type="ECO:0000313" key="22">
    <source>
        <dbReference type="Proteomes" id="UP000261640"/>
    </source>
</evidence>
<dbReference type="FunFam" id="3.30.70.1230:FF:000002">
    <property type="entry name" value="Adenylate cyclase"/>
    <property type="match status" value="1"/>
</dbReference>
<keyword evidence="4 19" id="KW-0812">Transmembrane</keyword>
<keyword evidence="8 15" id="KW-0067">ATP-binding</keyword>
<feature type="transmembrane region" description="Helical" evidence="19">
    <location>
        <begin position="776"/>
        <end position="798"/>
    </location>
</feature>
<comment type="cofactor">
    <cofactor evidence="2">
        <name>Mn(2+)</name>
        <dbReference type="ChEBI" id="CHEBI:29035"/>
    </cofactor>
</comment>
<dbReference type="InterPro" id="IPR001054">
    <property type="entry name" value="A/G_cyclase"/>
</dbReference>
<feature type="binding site" evidence="17">
    <location>
        <position position="344"/>
    </location>
    <ligand>
        <name>Mg(2+)</name>
        <dbReference type="ChEBI" id="CHEBI:18420"/>
        <label>2</label>
        <note>catalytic</note>
    </ligand>
</feature>
<dbReference type="InterPro" id="IPR030672">
    <property type="entry name" value="Adcy"/>
</dbReference>
<feature type="binding site" evidence="16">
    <location>
        <position position="432"/>
    </location>
    <ligand>
        <name>ATP</name>
        <dbReference type="ChEBI" id="CHEBI:30616"/>
    </ligand>
</feature>
<organism evidence="21 22">
    <name type="scientific">Mastacembelus armatus</name>
    <name type="common">zig-zag eel</name>
    <dbReference type="NCBI Taxonomy" id="205130"/>
    <lineage>
        <taxon>Eukaryota</taxon>
        <taxon>Metazoa</taxon>
        <taxon>Chordata</taxon>
        <taxon>Craniata</taxon>
        <taxon>Vertebrata</taxon>
        <taxon>Euteleostomi</taxon>
        <taxon>Actinopterygii</taxon>
        <taxon>Neopterygii</taxon>
        <taxon>Teleostei</taxon>
        <taxon>Neoteleostei</taxon>
        <taxon>Acanthomorphata</taxon>
        <taxon>Anabantaria</taxon>
        <taxon>Synbranchiformes</taxon>
        <taxon>Mastacembelidae</taxon>
        <taxon>Mastacembelus</taxon>
    </lineage>
</organism>
<proteinExistence type="inferred from homology"/>
<dbReference type="FunFam" id="3.30.70.1230:FF:000001">
    <property type="entry name" value="Adenylate cyclase"/>
    <property type="match status" value="1"/>
</dbReference>
<dbReference type="CDD" id="cd07556">
    <property type="entry name" value="Nucleotidyl_cyc_III"/>
    <property type="match status" value="1"/>
</dbReference>
<dbReference type="PANTHER" id="PTHR45627:SF11">
    <property type="entry name" value="ADENYLATE CYCLASE TYPE 6"/>
    <property type="match status" value="1"/>
</dbReference>
<dbReference type="Proteomes" id="UP000261640">
    <property type="component" value="Unplaced"/>
</dbReference>
<evidence type="ECO:0000256" key="8">
    <source>
        <dbReference type="ARBA" id="ARBA00022840"/>
    </source>
</evidence>
<keyword evidence="9 15" id="KW-0460">Magnesium</keyword>
<evidence type="ECO:0000256" key="13">
    <source>
        <dbReference type="ARBA" id="ARBA00023180"/>
    </source>
</evidence>
<dbReference type="SMART" id="SM00044">
    <property type="entry name" value="CYCc"/>
    <property type="match status" value="2"/>
</dbReference>
<feature type="transmembrane region" description="Helical" evidence="19">
    <location>
        <begin position="250"/>
        <end position="270"/>
    </location>
</feature>
<keyword evidence="13" id="KW-0325">Glycoprotein</keyword>
<dbReference type="GO" id="GO:0006171">
    <property type="term" value="P:cAMP biosynthetic process"/>
    <property type="evidence" value="ECO:0007669"/>
    <property type="project" value="UniProtKB-KW"/>
</dbReference>
<reference evidence="21" key="2">
    <citation type="submission" date="2025-09" db="UniProtKB">
        <authorList>
            <consortium name="Ensembl"/>
        </authorList>
    </citation>
    <scope>IDENTIFICATION</scope>
</reference>
<feature type="transmembrane region" description="Helical" evidence="19">
    <location>
        <begin position="630"/>
        <end position="651"/>
    </location>
</feature>
<reference evidence="21" key="1">
    <citation type="submission" date="2025-08" db="UniProtKB">
        <authorList>
            <consortium name="Ensembl"/>
        </authorList>
    </citation>
    <scope>IDENTIFICATION</scope>
</reference>
<feature type="transmembrane region" description="Helical" evidence="19">
    <location>
        <begin position="198"/>
        <end position="213"/>
    </location>
</feature>
<keyword evidence="22" id="KW-1185">Reference proteome</keyword>
<evidence type="ECO:0000256" key="17">
    <source>
        <dbReference type="PIRSR" id="PIRSR039050-51"/>
    </source>
</evidence>
<feature type="domain" description="Guanylate cyclase" evidence="20">
    <location>
        <begin position="339"/>
        <end position="466"/>
    </location>
</feature>
<feature type="binding site" evidence="17">
    <location>
        <position position="345"/>
    </location>
    <ligand>
        <name>Mg(2+)</name>
        <dbReference type="ChEBI" id="CHEBI:18420"/>
        <label>2</label>
        <note>catalytic</note>
    </ligand>
</feature>
<feature type="binding site" evidence="17">
    <location>
        <position position="388"/>
    </location>
    <ligand>
        <name>Mg(2+)</name>
        <dbReference type="ChEBI" id="CHEBI:18420"/>
        <label>2</label>
        <note>catalytic</note>
    </ligand>
</feature>
<dbReference type="CDD" id="cd07302">
    <property type="entry name" value="CHD"/>
    <property type="match status" value="1"/>
</dbReference>
<dbReference type="InterPro" id="IPR029787">
    <property type="entry name" value="Nucleotide_cyclase"/>
</dbReference>
<evidence type="ECO:0000256" key="5">
    <source>
        <dbReference type="ARBA" id="ARBA00022723"/>
    </source>
</evidence>
<keyword evidence="5 15" id="KW-0479">Metal-binding</keyword>
<evidence type="ECO:0000256" key="6">
    <source>
        <dbReference type="ARBA" id="ARBA00022737"/>
    </source>
</evidence>
<evidence type="ECO:0000256" key="9">
    <source>
        <dbReference type="ARBA" id="ARBA00022842"/>
    </source>
</evidence>
<keyword evidence="14 15" id="KW-0456">Lyase</keyword>
<dbReference type="GO" id="GO:0005524">
    <property type="term" value="F:ATP binding"/>
    <property type="evidence" value="ECO:0007669"/>
    <property type="project" value="UniProtKB-UniRule"/>
</dbReference>
<evidence type="ECO:0000256" key="11">
    <source>
        <dbReference type="ARBA" id="ARBA00022998"/>
    </source>
</evidence>
<evidence type="ECO:0000256" key="15">
    <source>
        <dbReference type="PIRNR" id="PIRNR039050"/>
    </source>
</evidence>
<comment type="cofactor">
    <cofactor evidence="17">
        <name>Mg(2+)</name>
        <dbReference type="ChEBI" id="CHEBI:18420"/>
    </cofactor>
    <cofactor evidence="17">
        <name>Mn(2+)</name>
        <dbReference type="ChEBI" id="CHEBI:29035"/>
    </cofactor>
    <text evidence="17">Binds 2 magnesium ions per subunit. Is also active with manganese (in vitro).</text>
</comment>
<dbReference type="InterPro" id="IPR009398">
    <property type="entry name" value="Adcy_conserved_dom"/>
</dbReference>
<feature type="binding site" evidence="16">
    <location>
        <begin position="1036"/>
        <end position="1040"/>
    </location>
    <ligand>
        <name>ATP</name>
        <dbReference type="ChEBI" id="CHEBI:30616"/>
    </ligand>
</feature>
<evidence type="ECO:0000256" key="18">
    <source>
        <dbReference type="RuleBase" id="RU000405"/>
    </source>
</evidence>
<evidence type="ECO:0000256" key="7">
    <source>
        <dbReference type="ARBA" id="ARBA00022741"/>
    </source>
</evidence>
<dbReference type="GO" id="GO:0004016">
    <property type="term" value="F:adenylate cyclase activity"/>
    <property type="evidence" value="ECO:0007669"/>
    <property type="project" value="UniProtKB-EC"/>
</dbReference>
<feature type="domain" description="Guanylate cyclase" evidence="20">
    <location>
        <begin position="903"/>
        <end position="1042"/>
    </location>
</feature>
<dbReference type="PROSITE" id="PS50125">
    <property type="entry name" value="GUANYLATE_CYCLASE_2"/>
    <property type="match status" value="2"/>
</dbReference>
<feature type="binding site" evidence="17">
    <location>
        <position position="388"/>
    </location>
    <ligand>
        <name>Mg(2+)</name>
        <dbReference type="ChEBI" id="CHEBI:18420"/>
        <label>1</label>
        <note>catalytic</note>
    </ligand>
</feature>
<feature type="binding site" evidence="16">
    <location>
        <position position="1076"/>
    </location>
    <ligand>
        <name>ATP</name>
        <dbReference type="ChEBI" id="CHEBI:30616"/>
    </ligand>
</feature>
<evidence type="ECO:0000256" key="3">
    <source>
        <dbReference type="ARBA" id="ARBA00004141"/>
    </source>
</evidence>
<evidence type="ECO:0000256" key="14">
    <source>
        <dbReference type="ARBA" id="ARBA00023239"/>
    </source>
</evidence>
<keyword evidence="12 15" id="KW-0472">Membrane</keyword>
<feature type="transmembrane region" description="Helical" evidence="19">
    <location>
        <begin position="103"/>
        <end position="127"/>
    </location>
</feature>
<dbReference type="Pfam" id="PF00211">
    <property type="entry name" value="Guanylate_cyc"/>
    <property type="match status" value="2"/>
</dbReference>
<comment type="similarity">
    <text evidence="15 18">Belongs to the adenylyl cyclase class-4/guanylyl cyclase family.</text>
</comment>
<evidence type="ECO:0000256" key="2">
    <source>
        <dbReference type="ARBA" id="ARBA00001936"/>
    </source>
</evidence>
<evidence type="ECO:0000256" key="19">
    <source>
        <dbReference type="SAM" id="Phobius"/>
    </source>
</evidence>
<dbReference type="GeneTree" id="ENSGT00940000155687"/>
<evidence type="ECO:0000256" key="16">
    <source>
        <dbReference type="PIRSR" id="PIRSR039050-50"/>
    </source>
</evidence>
<evidence type="ECO:0000313" key="21">
    <source>
        <dbReference type="Ensembl" id="ENSMAMP00000048084.1"/>
    </source>
</evidence>